<accession>A0A328TWE8</accession>
<dbReference type="AlphaFoldDB" id="A0A328TWE8"/>
<dbReference type="PROSITE" id="PS00111">
    <property type="entry name" value="PGLYCERATE_KINASE"/>
    <property type="match status" value="1"/>
</dbReference>
<evidence type="ECO:0000313" key="16">
    <source>
        <dbReference type="EMBL" id="RAP74819.1"/>
    </source>
</evidence>
<dbReference type="PIRSF" id="PIRSF000724">
    <property type="entry name" value="Pgk"/>
    <property type="match status" value="1"/>
</dbReference>
<gene>
    <name evidence="12 16" type="primary">pgk</name>
    <name evidence="16" type="ORF">DL346_22545</name>
</gene>
<dbReference type="InterPro" id="IPR015824">
    <property type="entry name" value="Phosphoglycerate_kinase_N"/>
</dbReference>
<dbReference type="EMBL" id="QLUW01000004">
    <property type="protein sequence ID" value="RAP74819.1"/>
    <property type="molecule type" value="Genomic_DNA"/>
</dbReference>
<evidence type="ECO:0000256" key="8">
    <source>
        <dbReference type="ARBA" id="ARBA00022741"/>
    </source>
</evidence>
<feature type="binding site" evidence="12 14">
    <location>
        <begin position="349"/>
        <end position="352"/>
    </location>
    <ligand>
        <name>ATP</name>
        <dbReference type="ChEBI" id="CHEBI:30616"/>
    </ligand>
</feature>
<dbReference type="InterPro" id="IPR036043">
    <property type="entry name" value="Phosphoglycerate_kinase_sf"/>
</dbReference>
<keyword evidence="7 12" id="KW-0808">Transferase</keyword>
<evidence type="ECO:0000256" key="1">
    <source>
        <dbReference type="ARBA" id="ARBA00000642"/>
    </source>
</evidence>
<evidence type="ECO:0000256" key="15">
    <source>
        <dbReference type="RuleBase" id="RU000532"/>
    </source>
</evidence>
<evidence type="ECO:0000256" key="13">
    <source>
        <dbReference type="PIRSR" id="PIRSR000724-1"/>
    </source>
</evidence>
<dbReference type="GO" id="GO:0004618">
    <property type="term" value="F:phosphoglycerate kinase activity"/>
    <property type="evidence" value="ECO:0007669"/>
    <property type="project" value="UniProtKB-UniRule"/>
</dbReference>
<organism evidence="16 17">
    <name type="scientific">Paenibacillus montanisoli</name>
    <dbReference type="NCBI Taxonomy" id="2081970"/>
    <lineage>
        <taxon>Bacteria</taxon>
        <taxon>Bacillati</taxon>
        <taxon>Bacillota</taxon>
        <taxon>Bacilli</taxon>
        <taxon>Bacillales</taxon>
        <taxon>Paenibacillaceae</taxon>
        <taxon>Paenibacillus</taxon>
    </lineage>
</organism>
<sequence length="393" mass="42215">MNKKSVRDVEVAGKRVFVRVDFNVPMENGAITDDTRIRETLPTIKYLIENGAKVILASHLGRPKGQVVEGMRLTEAGVRLSQLLGKPVVKTDEAVGEAVKAQVAALKDGDVLLLENVRFYEGEEKNDPELAKQFAELADLFVNDAFGAAHRAHASTEGIAHYLPAVSGLLMEKELDVLGRALLNPDRPFTAIVGGSKVKDKIDVINKMIEIADNIVIGGGLSYTFFKAQGHEIGQSLCDNSKLDLALEFIEKAKSLGKNFLLPVDVVITDEFSAKANTRIVDINGIPSDWEGIDIGPKTREIYADVIKDSKLVVWNGPMGVFEIEPFSHGTRAVAQACAETSAYTVIGGGDSAAAAEKFGLADKMDHISTGGGASLEFMEGKALPGVVALNDK</sequence>
<evidence type="ECO:0000256" key="9">
    <source>
        <dbReference type="ARBA" id="ARBA00022777"/>
    </source>
</evidence>
<dbReference type="GO" id="GO:0005829">
    <property type="term" value="C:cytosol"/>
    <property type="evidence" value="ECO:0007669"/>
    <property type="project" value="TreeGrafter"/>
</dbReference>
<evidence type="ECO:0000256" key="7">
    <source>
        <dbReference type="ARBA" id="ARBA00022679"/>
    </source>
</evidence>
<dbReference type="FunFam" id="3.40.50.1260:FF:000006">
    <property type="entry name" value="Phosphoglycerate kinase"/>
    <property type="match status" value="1"/>
</dbReference>
<evidence type="ECO:0000256" key="14">
    <source>
        <dbReference type="PIRSR" id="PIRSR000724-2"/>
    </source>
</evidence>
<evidence type="ECO:0000256" key="12">
    <source>
        <dbReference type="HAMAP-Rule" id="MF_00145"/>
    </source>
</evidence>
<dbReference type="PRINTS" id="PR00477">
    <property type="entry name" value="PHGLYCKINASE"/>
</dbReference>
<feature type="binding site" evidence="12 13">
    <location>
        <begin position="21"/>
        <end position="23"/>
    </location>
    <ligand>
        <name>substrate</name>
    </ligand>
</feature>
<dbReference type="EC" id="2.7.2.3" evidence="5 12"/>
<dbReference type="GO" id="GO:0006096">
    <property type="term" value="P:glycolytic process"/>
    <property type="evidence" value="ECO:0007669"/>
    <property type="project" value="UniProtKB-UniRule"/>
</dbReference>
<comment type="subcellular location">
    <subcellularLocation>
        <location evidence="12">Cytoplasm</location>
    </subcellularLocation>
</comment>
<dbReference type="PANTHER" id="PTHR11406:SF23">
    <property type="entry name" value="PHOSPHOGLYCERATE KINASE 1, CHLOROPLASTIC-RELATED"/>
    <property type="match status" value="1"/>
</dbReference>
<feature type="binding site" evidence="13">
    <location>
        <position position="118"/>
    </location>
    <ligand>
        <name>(2R)-3-phosphoglycerate</name>
        <dbReference type="ChEBI" id="CHEBI:58272"/>
    </ligand>
</feature>
<evidence type="ECO:0000256" key="11">
    <source>
        <dbReference type="ARBA" id="ARBA00023152"/>
    </source>
</evidence>
<dbReference type="GO" id="GO:0043531">
    <property type="term" value="F:ADP binding"/>
    <property type="evidence" value="ECO:0007669"/>
    <property type="project" value="TreeGrafter"/>
</dbReference>
<evidence type="ECO:0000313" key="17">
    <source>
        <dbReference type="Proteomes" id="UP000249260"/>
    </source>
</evidence>
<feature type="binding site" evidence="13">
    <location>
        <position position="151"/>
    </location>
    <ligand>
        <name>(2R)-3-phosphoglycerate</name>
        <dbReference type="ChEBI" id="CHEBI:58272"/>
    </ligand>
</feature>
<dbReference type="CDD" id="cd00318">
    <property type="entry name" value="Phosphoglycerate_kinase"/>
    <property type="match status" value="1"/>
</dbReference>
<dbReference type="Proteomes" id="UP000249260">
    <property type="component" value="Unassembled WGS sequence"/>
</dbReference>
<keyword evidence="11 12" id="KW-0324">Glycolysis</keyword>
<dbReference type="SUPFAM" id="SSF53748">
    <property type="entry name" value="Phosphoglycerate kinase"/>
    <property type="match status" value="1"/>
</dbReference>
<reference evidence="16 17" key="1">
    <citation type="submission" date="2018-06" db="EMBL/GenBank/DDBJ databases">
        <title>Paenibacillus montanisoli sp. nov., isolated from mountain area soil.</title>
        <authorList>
            <person name="Wu M."/>
        </authorList>
    </citation>
    <scope>NUCLEOTIDE SEQUENCE [LARGE SCALE GENOMIC DNA]</scope>
    <source>
        <strain evidence="16 17">RA17</strain>
    </source>
</reference>
<feature type="binding site" evidence="12 14">
    <location>
        <position position="201"/>
    </location>
    <ligand>
        <name>ATP</name>
        <dbReference type="ChEBI" id="CHEBI:30616"/>
    </ligand>
</feature>
<keyword evidence="9 12" id="KW-0418">Kinase</keyword>
<dbReference type="Gene3D" id="3.40.50.1260">
    <property type="entry name" value="Phosphoglycerate kinase, N-terminal domain"/>
    <property type="match status" value="2"/>
</dbReference>
<feature type="binding site" evidence="12 14">
    <location>
        <position position="323"/>
    </location>
    <ligand>
        <name>ATP</name>
        <dbReference type="ChEBI" id="CHEBI:30616"/>
    </ligand>
</feature>
<feature type="binding site" evidence="12">
    <location>
        <position position="36"/>
    </location>
    <ligand>
        <name>substrate</name>
    </ligand>
</feature>
<dbReference type="UniPathway" id="UPA00109">
    <property type="reaction ID" value="UER00185"/>
</dbReference>
<feature type="binding site" evidence="12">
    <location>
        <position position="292"/>
    </location>
    <ligand>
        <name>ATP</name>
        <dbReference type="ChEBI" id="CHEBI:30616"/>
    </ligand>
</feature>
<evidence type="ECO:0000256" key="4">
    <source>
        <dbReference type="ARBA" id="ARBA00011245"/>
    </source>
</evidence>
<comment type="catalytic activity">
    <reaction evidence="1 12 15">
        <text>(2R)-3-phosphoglycerate + ATP = (2R)-3-phospho-glyceroyl phosphate + ADP</text>
        <dbReference type="Rhea" id="RHEA:14801"/>
        <dbReference type="ChEBI" id="CHEBI:30616"/>
        <dbReference type="ChEBI" id="CHEBI:57604"/>
        <dbReference type="ChEBI" id="CHEBI:58272"/>
        <dbReference type="ChEBI" id="CHEBI:456216"/>
        <dbReference type="EC" id="2.7.2.3"/>
    </reaction>
</comment>
<dbReference type="GO" id="GO:0006094">
    <property type="term" value="P:gluconeogenesis"/>
    <property type="evidence" value="ECO:0007669"/>
    <property type="project" value="TreeGrafter"/>
</dbReference>
<feature type="binding site" evidence="12">
    <location>
        <position position="118"/>
    </location>
    <ligand>
        <name>substrate</name>
    </ligand>
</feature>
<name>A0A328TWE8_9BACL</name>
<feature type="binding site" evidence="12">
    <location>
        <position position="151"/>
    </location>
    <ligand>
        <name>substrate</name>
    </ligand>
</feature>
<dbReference type="HAMAP" id="MF_00145">
    <property type="entry name" value="Phosphoglyc_kinase"/>
    <property type="match status" value="1"/>
</dbReference>
<evidence type="ECO:0000256" key="3">
    <source>
        <dbReference type="ARBA" id="ARBA00008982"/>
    </source>
</evidence>
<feature type="binding site" evidence="12 13">
    <location>
        <begin position="59"/>
        <end position="62"/>
    </location>
    <ligand>
        <name>substrate</name>
    </ligand>
</feature>
<proteinExistence type="inferred from homology"/>
<keyword evidence="17" id="KW-1185">Reference proteome</keyword>
<dbReference type="InterPro" id="IPR015911">
    <property type="entry name" value="Phosphoglycerate_kinase_CS"/>
</dbReference>
<evidence type="ECO:0000256" key="5">
    <source>
        <dbReference type="ARBA" id="ARBA00013061"/>
    </source>
</evidence>
<dbReference type="InterPro" id="IPR001576">
    <property type="entry name" value="Phosphoglycerate_kinase"/>
</dbReference>
<dbReference type="GO" id="GO:0005524">
    <property type="term" value="F:ATP binding"/>
    <property type="evidence" value="ECO:0007669"/>
    <property type="project" value="UniProtKB-KW"/>
</dbReference>
<evidence type="ECO:0000256" key="10">
    <source>
        <dbReference type="ARBA" id="ARBA00022840"/>
    </source>
</evidence>
<dbReference type="PANTHER" id="PTHR11406">
    <property type="entry name" value="PHOSPHOGLYCERATE KINASE"/>
    <property type="match status" value="1"/>
</dbReference>
<dbReference type="RefSeq" id="WP_112884606.1">
    <property type="nucleotide sequence ID" value="NZ_QLUW01000004.1"/>
</dbReference>
<keyword evidence="12" id="KW-0963">Cytoplasm</keyword>
<keyword evidence="8 12" id="KW-0547">Nucleotide-binding</keyword>
<dbReference type="FunFam" id="3.40.50.1260:FF:000003">
    <property type="entry name" value="Phosphoglycerate kinase"/>
    <property type="match status" value="1"/>
</dbReference>
<comment type="subunit">
    <text evidence="4 12">Monomer.</text>
</comment>
<comment type="caution">
    <text evidence="16">The sequence shown here is derived from an EMBL/GenBank/DDBJ whole genome shotgun (WGS) entry which is preliminary data.</text>
</comment>
<dbReference type="OrthoDB" id="9808460at2"/>
<keyword evidence="10 12" id="KW-0067">ATP-binding</keyword>
<feature type="binding site" evidence="13">
    <location>
        <position position="36"/>
    </location>
    <ligand>
        <name>(2R)-3-phosphoglycerate</name>
        <dbReference type="ChEBI" id="CHEBI:58272"/>
    </ligand>
</feature>
<evidence type="ECO:0000256" key="6">
    <source>
        <dbReference type="ARBA" id="ARBA00016471"/>
    </source>
</evidence>
<comment type="pathway">
    <text evidence="2 12">Carbohydrate degradation; glycolysis; pyruvate from D-glyceraldehyde 3-phosphate: step 2/5.</text>
</comment>
<comment type="similarity">
    <text evidence="3 12 15">Belongs to the phosphoglycerate kinase family.</text>
</comment>
<protein>
    <recommendedName>
        <fullName evidence="6 12">Phosphoglycerate kinase</fullName>
        <ecNumber evidence="5 12">2.7.2.3</ecNumber>
    </recommendedName>
</protein>
<dbReference type="Pfam" id="PF00162">
    <property type="entry name" value="PGK"/>
    <property type="match status" value="1"/>
</dbReference>
<evidence type="ECO:0000256" key="2">
    <source>
        <dbReference type="ARBA" id="ARBA00004838"/>
    </source>
</evidence>